<evidence type="ECO:0000256" key="1">
    <source>
        <dbReference type="SAM" id="MobiDB-lite"/>
    </source>
</evidence>
<feature type="region of interest" description="Disordered" evidence="1">
    <location>
        <begin position="22"/>
        <end position="44"/>
    </location>
</feature>
<evidence type="ECO:0000313" key="3">
    <source>
        <dbReference type="Proteomes" id="UP001365781"/>
    </source>
</evidence>
<evidence type="ECO:0000313" key="2">
    <source>
        <dbReference type="EMBL" id="MEI5614683.1"/>
    </source>
</evidence>
<dbReference type="EMBL" id="JBBAYM010000030">
    <property type="protein sequence ID" value="MEI5614683.1"/>
    <property type="molecule type" value="Genomic_DNA"/>
</dbReference>
<organism evidence="2 3">
    <name type="scientific">Streptomyces brasiliscabiei</name>
    <dbReference type="NCBI Taxonomy" id="2736302"/>
    <lineage>
        <taxon>Bacteria</taxon>
        <taxon>Bacillati</taxon>
        <taxon>Actinomycetota</taxon>
        <taxon>Actinomycetes</taxon>
        <taxon>Kitasatosporales</taxon>
        <taxon>Streptomycetaceae</taxon>
        <taxon>Streptomyces</taxon>
    </lineage>
</organism>
<name>A0ABU8GNA8_9ACTN</name>
<protein>
    <submittedName>
        <fullName evidence="2">Uncharacterized protein</fullName>
    </submittedName>
</protein>
<keyword evidence="3" id="KW-1185">Reference proteome</keyword>
<dbReference type="Proteomes" id="UP001365781">
    <property type="component" value="Unassembled WGS sequence"/>
</dbReference>
<comment type="caution">
    <text evidence="2">The sequence shown here is derived from an EMBL/GenBank/DDBJ whole genome shotgun (WGS) entry which is preliminary data.</text>
</comment>
<accession>A0ABU8GNA8</accession>
<dbReference type="RefSeq" id="WP_336542633.1">
    <property type="nucleotide sequence ID" value="NZ_JBBAYL010000029.1"/>
</dbReference>
<reference evidence="2 3" key="1">
    <citation type="submission" date="2024-03" db="EMBL/GenBank/DDBJ databases">
        <title>First Report of Pectobacterium brasiliscabiei causing potato scab in china.</title>
        <authorList>
            <person name="Handique U."/>
        </authorList>
    </citation>
    <scope>NUCLEOTIDE SEQUENCE [LARGE SCALE GENOMIC DNA]</scope>
    <source>
        <strain evidence="2 3">ZRIMU1503</strain>
    </source>
</reference>
<sequence length="63" mass="6954">MIAYENEVRDYVTCHQDTALEYDARPGSASGGEQPEADSDTLPDFGTLTLPLHLKDFSVLVRP</sequence>
<proteinExistence type="predicted"/>
<gene>
    <name evidence="2" type="ORF">WB403_36715</name>
</gene>